<dbReference type="Proteomes" id="UP000738349">
    <property type="component" value="Unassembled WGS sequence"/>
</dbReference>
<sequence length="347" mass="36331">MAKQSTQTAAFLPAVATDLVLEACPIPSPGPGEVLIRNRAIAINPIDWKRQAWGFMIPSYPAILGSDISGIVAEVGESVTTVKPGDRVLGLAHGFISGKNENGAFQTYTVVKASSTAIIPKDMGFAPAATVPIAVATAVMALYDVLDLPQPPPDKAPVSSASSILVWGASSAVGSMVVQLARLSGLTVFAAASERHHARLRSLGASVVVDYNSPAAVADLVAAAKKAGKEIEYALDAICEPDTIKPTVEVLSASTAATKKMVYTLEWPEGVPQPEGIQNQQVQVGGIWTSRVDLSVWLCEEALPKWLETGALVPLQHRVIEGGLGGIQNAMDQLKNGVSGKKLVVEL</sequence>
<dbReference type="CDD" id="cd08249">
    <property type="entry name" value="enoyl_reductase_like"/>
    <property type="match status" value="1"/>
</dbReference>
<dbReference type="Gene3D" id="3.40.50.720">
    <property type="entry name" value="NAD(P)-binding Rossmann-like Domain"/>
    <property type="match status" value="1"/>
</dbReference>
<keyword evidence="2" id="KW-0560">Oxidoreductase</keyword>
<comment type="similarity">
    <text evidence="1">Belongs to the zinc-containing alcohol dehydrogenase family.</text>
</comment>
<dbReference type="InterPro" id="IPR036291">
    <property type="entry name" value="NAD(P)-bd_dom_sf"/>
</dbReference>
<dbReference type="PANTHER" id="PTHR45348">
    <property type="entry name" value="HYPOTHETICAL OXIDOREDUCTASE (EUROFUNG)"/>
    <property type="match status" value="1"/>
</dbReference>
<dbReference type="OrthoDB" id="48317at2759"/>
<dbReference type="Pfam" id="PF08240">
    <property type="entry name" value="ADH_N"/>
    <property type="match status" value="1"/>
</dbReference>
<organism evidence="4 5">
    <name type="scientific">Dactylonectria macrodidyma</name>
    <dbReference type="NCBI Taxonomy" id="307937"/>
    <lineage>
        <taxon>Eukaryota</taxon>
        <taxon>Fungi</taxon>
        <taxon>Dikarya</taxon>
        <taxon>Ascomycota</taxon>
        <taxon>Pezizomycotina</taxon>
        <taxon>Sordariomycetes</taxon>
        <taxon>Hypocreomycetidae</taxon>
        <taxon>Hypocreales</taxon>
        <taxon>Nectriaceae</taxon>
        <taxon>Dactylonectria</taxon>
    </lineage>
</organism>
<dbReference type="Pfam" id="PF00107">
    <property type="entry name" value="ADH_zinc_N"/>
    <property type="match status" value="1"/>
</dbReference>
<dbReference type="SUPFAM" id="SSF51735">
    <property type="entry name" value="NAD(P)-binding Rossmann-fold domains"/>
    <property type="match status" value="1"/>
</dbReference>
<feature type="domain" description="Enoyl reductase (ER)" evidence="3">
    <location>
        <begin position="16"/>
        <end position="344"/>
    </location>
</feature>
<dbReference type="GO" id="GO:0016651">
    <property type="term" value="F:oxidoreductase activity, acting on NAD(P)H"/>
    <property type="evidence" value="ECO:0007669"/>
    <property type="project" value="InterPro"/>
</dbReference>
<accession>A0A9P9DBS8</accession>
<dbReference type="InterPro" id="IPR011032">
    <property type="entry name" value="GroES-like_sf"/>
</dbReference>
<dbReference type="PANTHER" id="PTHR45348:SF2">
    <property type="entry name" value="ZINC-TYPE ALCOHOL DEHYDROGENASE-LIKE PROTEIN C2E1P3.01"/>
    <property type="match status" value="1"/>
</dbReference>
<evidence type="ECO:0000313" key="5">
    <source>
        <dbReference type="Proteomes" id="UP000738349"/>
    </source>
</evidence>
<dbReference type="Gene3D" id="3.90.180.10">
    <property type="entry name" value="Medium-chain alcohol dehydrogenases, catalytic domain"/>
    <property type="match status" value="1"/>
</dbReference>
<dbReference type="InterPro" id="IPR013149">
    <property type="entry name" value="ADH-like_C"/>
</dbReference>
<dbReference type="AlphaFoldDB" id="A0A9P9DBS8"/>
<evidence type="ECO:0000256" key="2">
    <source>
        <dbReference type="ARBA" id="ARBA00023002"/>
    </source>
</evidence>
<gene>
    <name evidence="4" type="ORF">EDB81DRAFT_848422</name>
</gene>
<dbReference type="InterPro" id="IPR047122">
    <property type="entry name" value="Trans-enoyl_RdTase-like"/>
</dbReference>
<evidence type="ECO:0000259" key="3">
    <source>
        <dbReference type="SMART" id="SM00829"/>
    </source>
</evidence>
<proteinExistence type="inferred from homology"/>
<evidence type="ECO:0000256" key="1">
    <source>
        <dbReference type="ARBA" id="ARBA00008072"/>
    </source>
</evidence>
<dbReference type="EMBL" id="JAGMUV010000029">
    <property type="protein sequence ID" value="KAH7116455.1"/>
    <property type="molecule type" value="Genomic_DNA"/>
</dbReference>
<comment type="caution">
    <text evidence="4">The sequence shown here is derived from an EMBL/GenBank/DDBJ whole genome shotgun (WGS) entry which is preliminary data.</text>
</comment>
<reference evidence="4" key="1">
    <citation type="journal article" date="2021" name="Nat. Commun.">
        <title>Genetic determinants of endophytism in the Arabidopsis root mycobiome.</title>
        <authorList>
            <person name="Mesny F."/>
            <person name="Miyauchi S."/>
            <person name="Thiergart T."/>
            <person name="Pickel B."/>
            <person name="Atanasova L."/>
            <person name="Karlsson M."/>
            <person name="Huettel B."/>
            <person name="Barry K.W."/>
            <person name="Haridas S."/>
            <person name="Chen C."/>
            <person name="Bauer D."/>
            <person name="Andreopoulos W."/>
            <person name="Pangilinan J."/>
            <person name="LaButti K."/>
            <person name="Riley R."/>
            <person name="Lipzen A."/>
            <person name="Clum A."/>
            <person name="Drula E."/>
            <person name="Henrissat B."/>
            <person name="Kohler A."/>
            <person name="Grigoriev I.V."/>
            <person name="Martin F.M."/>
            <person name="Hacquard S."/>
        </authorList>
    </citation>
    <scope>NUCLEOTIDE SEQUENCE</scope>
    <source>
        <strain evidence="4">MPI-CAGE-AT-0147</strain>
    </source>
</reference>
<keyword evidence="5" id="KW-1185">Reference proteome</keyword>
<dbReference type="SUPFAM" id="SSF50129">
    <property type="entry name" value="GroES-like"/>
    <property type="match status" value="1"/>
</dbReference>
<dbReference type="InterPro" id="IPR013154">
    <property type="entry name" value="ADH-like_N"/>
</dbReference>
<evidence type="ECO:0000313" key="4">
    <source>
        <dbReference type="EMBL" id="KAH7116455.1"/>
    </source>
</evidence>
<dbReference type="InterPro" id="IPR020843">
    <property type="entry name" value="ER"/>
</dbReference>
<dbReference type="SMART" id="SM00829">
    <property type="entry name" value="PKS_ER"/>
    <property type="match status" value="1"/>
</dbReference>
<name>A0A9P9DBS8_9HYPO</name>
<protein>
    <submittedName>
        <fullName evidence="4">Chaperonin 10-like protein</fullName>
    </submittedName>
</protein>